<keyword evidence="3" id="KW-1185">Reference proteome</keyword>
<dbReference type="Gene3D" id="3.10.180.10">
    <property type="entry name" value="2,3-Dihydroxybiphenyl 1,2-Dioxygenase, domain 1"/>
    <property type="match status" value="1"/>
</dbReference>
<dbReference type="InterPro" id="IPR037523">
    <property type="entry name" value="VOC_core"/>
</dbReference>
<evidence type="ECO:0000313" key="2">
    <source>
        <dbReference type="EMBL" id="MFB9715273.1"/>
    </source>
</evidence>
<proteinExistence type="predicted"/>
<organism evidence="2 3">
    <name type="scientific">Arthrobacter methylotrophus</name>
    <dbReference type="NCBI Taxonomy" id="121291"/>
    <lineage>
        <taxon>Bacteria</taxon>
        <taxon>Bacillati</taxon>
        <taxon>Actinomycetota</taxon>
        <taxon>Actinomycetes</taxon>
        <taxon>Micrococcales</taxon>
        <taxon>Micrococcaceae</taxon>
        <taxon>Arthrobacter</taxon>
    </lineage>
</organism>
<reference evidence="2 3" key="1">
    <citation type="submission" date="2024-09" db="EMBL/GenBank/DDBJ databases">
        <authorList>
            <person name="Sun Q."/>
            <person name="Mori K."/>
        </authorList>
    </citation>
    <scope>NUCLEOTIDE SEQUENCE [LARGE SCALE GENOMIC DNA]</scope>
    <source>
        <strain evidence="2 3">JCM 13519</strain>
    </source>
</reference>
<dbReference type="Pfam" id="PF00903">
    <property type="entry name" value="Glyoxalase"/>
    <property type="match status" value="1"/>
</dbReference>
<dbReference type="Proteomes" id="UP001589536">
    <property type="component" value="Unassembled WGS sequence"/>
</dbReference>
<evidence type="ECO:0000259" key="1">
    <source>
        <dbReference type="PROSITE" id="PS51819"/>
    </source>
</evidence>
<gene>
    <name evidence="2" type="ORF">ACFFPI_14230</name>
</gene>
<accession>A0ABV5USV2</accession>
<protein>
    <submittedName>
        <fullName evidence="2">VOC family protein</fullName>
    </submittedName>
</protein>
<feature type="domain" description="VOC" evidence="1">
    <location>
        <begin position="14"/>
        <end position="133"/>
    </location>
</feature>
<dbReference type="SUPFAM" id="SSF54593">
    <property type="entry name" value="Glyoxalase/Bleomycin resistance protein/Dihydroxybiphenyl dioxygenase"/>
    <property type="match status" value="1"/>
</dbReference>
<dbReference type="CDD" id="cd06587">
    <property type="entry name" value="VOC"/>
    <property type="match status" value="1"/>
</dbReference>
<name>A0ABV5USV2_9MICC</name>
<evidence type="ECO:0000313" key="3">
    <source>
        <dbReference type="Proteomes" id="UP001589536"/>
    </source>
</evidence>
<dbReference type="PROSITE" id="PS51819">
    <property type="entry name" value="VOC"/>
    <property type="match status" value="1"/>
</dbReference>
<dbReference type="RefSeq" id="WP_345035264.1">
    <property type="nucleotide sequence ID" value="NZ_BAABED010000001.1"/>
</dbReference>
<dbReference type="EMBL" id="JBHMBH010000029">
    <property type="protein sequence ID" value="MFB9715273.1"/>
    <property type="molecule type" value="Genomic_DNA"/>
</dbReference>
<sequence>MPEKTTTVRPPLTGLHNARIPVSDLDRSLAWYQDVFGFEVESEFIEHGVRTGFSIMHPSGARIILRTDPAMAAATKGFDPVALAVKDRAALALWAKHLTNLNIEHPEVYQGHLGWVIPHIKDPDGIEIRLYTEERPDTLPDYR</sequence>
<dbReference type="InterPro" id="IPR029068">
    <property type="entry name" value="Glyas_Bleomycin-R_OHBP_Dase"/>
</dbReference>
<comment type="caution">
    <text evidence="2">The sequence shown here is derived from an EMBL/GenBank/DDBJ whole genome shotgun (WGS) entry which is preliminary data.</text>
</comment>
<dbReference type="InterPro" id="IPR004360">
    <property type="entry name" value="Glyas_Fos-R_dOase_dom"/>
</dbReference>